<dbReference type="RefSeq" id="WP_142442539.1">
    <property type="nucleotide sequence ID" value="NZ_SESI01000001.1"/>
</dbReference>
<proteinExistence type="predicted"/>
<comment type="caution">
    <text evidence="1">The sequence shown here is derived from an EMBL/GenBank/DDBJ whole genome shotgun (WGS) entry which is preliminary data.</text>
</comment>
<keyword evidence="2" id="KW-1185">Reference proteome</keyword>
<organism evidence="1 2">
    <name type="scientific">Halonotius roseus</name>
    <dbReference type="NCBI Taxonomy" id="2511997"/>
    <lineage>
        <taxon>Archaea</taxon>
        <taxon>Methanobacteriati</taxon>
        <taxon>Methanobacteriota</taxon>
        <taxon>Stenosarchaea group</taxon>
        <taxon>Halobacteria</taxon>
        <taxon>Halobacteriales</taxon>
        <taxon>Haloferacaceae</taxon>
        <taxon>Halonotius</taxon>
    </lineage>
</organism>
<evidence type="ECO:0000313" key="2">
    <source>
        <dbReference type="Proteomes" id="UP000315385"/>
    </source>
</evidence>
<dbReference type="OrthoDB" id="382252at2157"/>
<reference evidence="1 2" key="1">
    <citation type="submission" date="2019-02" db="EMBL/GenBank/DDBJ databases">
        <title>Halonotius sp. a new haloqrchaeon isolated from saline water.</title>
        <authorList>
            <person name="Duran-Viseras A."/>
            <person name="Sanchez-Porro C."/>
            <person name="Ventosa A."/>
        </authorList>
    </citation>
    <scope>NUCLEOTIDE SEQUENCE [LARGE SCALE GENOMIC DNA]</scope>
    <source>
        <strain evidence="1 2">F9-27</strain>
    </source>
</reference>
<dbReference type="EMBL" id="SESI01000001">
    <property type="protein sequence ID" value="TQQ81886.1"/>
    <property type="molecule type" value="Genomic_DNA"/>
</dbReference>
<dbReference type="AlphaFoldDB" id="A0A544QR17"/>
<sequence>MQQNDSNNTFKDEYDGSIAEKRLIVSDPNRINKNLAEGNIDIALLLTATKTEAILRNKLIQYFEIHTRAFSEVCGNKTLGWYIDKCNEKEIIDKQHREAFDDLKQKRNLLTHEYGYITQLQQNEEEMEEVKNIIEDCCDWFDSIHQHE</sequence>
<accession>A0A544QR17</accession>
<gene>
    <name evidence="1" type="ORF">EWF95_02810</name>
</gene>
<evidence type="ECO:0008006" key="3">
    <source>
        <dbReference type="Google" id="ProtNLM"/>
    </source>
</evidence>
<name>A0A544QR17_9EURY</name>
<dbReference type="Proteomes" id="UP000315385">
    <property type="component" value="Unassembled WGS sequence"/>
</dbReference>
<protein>
    <recommendedName>
        <fullName evidence="3">DUF86 domain-containing protein</fullName>
    </recommendedName>
</protein>
<evidence type="ECO:0000313" key="1">
    <source>
        <dbReference type="EMBL" id="TQQ81886.1"/>
    </source>
</evidence>